<dbReference type="EMBL" id="CALLCH030000002">
    <property type="protein sequence ID" value="CAI4211597.1"/>
    <property type="molecule type" value="Genomic_DNA"/>
</dbReference>
<sequence>MHLTSTTTTTITTTSIAIADSCQKHRFVFGFSAPSSLGKNEPPTVSLARPDKEPHSISLKVLRLSRPSLVVQYPLDLLPASPAPDNDGGRGGTAKGVDLESGETLQKIVSFDLKEEGNHVLAVTVSYYEATELSGRTRTFRKLYQFICKSSMIVRTKAGPLRRRAVDEGGGGRRWVLEAQLENCSEDVLQLENVLLDLRDELEYSDCNWGIDGTPRPILHPTEVEQICFIVKEKTGAKVSEDGEGRTAFGTLSIGWRGRWVIGGFLRRGSLGPAI</sequence>
<dbReference type="OrthoDB" id="10250284at2759"/>
<evidence type="ECO:0000313" key="2">
    <source>
        <dbReference type="EMBL" id="CAI4211597.1"/>
    </source>
</evidence>
<gene>
    <name evidence="2" type="ORF">PPNO1_LOCUS1376</name>
</gene>
<reference evidence="2" key="1">
    <citation type="submission" date="2022-11" db="EMBL/GenBank/DDBJ databases">
        <authorList>
            <person name="Scott C."/>
            <person name="Bruce N."/>
        </authorList>
    </citation>
    <scope>NUCLEOTIDE SEQUENCE</scope>
</reference>
<dbReference type="PANTHER" id="PTHR13134">
    <property type="entry name" value="TRAFFICKING PROTEIN PARTICLE COMPLEX SUBUNIT 13"/>
    <property type="match status" value="1"/>
</dbReference>
<dbReference type="Pfam" id="PF06159">
    <property type="entry name" value="TRAPPC13_N"/>
    <property type="match status" value="1"/>
</dbReference>
<dbReference type="PANTHER" id="PTHR13134:SF3">
    <property type="entry name" value="TRAFFICKING PROTEIN PARTICLE COMPLEX SUBUNIT 13"/>
    <property type="match status" value="1"/>
</dbReference>
<proteinExistence type="predicted"/>
<evidence type="ECO:0000313" key="3">
    <source>
        <dbReference type="Proteomes" id="UP000838763"/>
    </source>
</evidence>
<comment type="caution">
    <text evidence="2">The sequence shown here is derived from an EMBL/GenBank/DDBJ whole genome shotgun (WGS) entry which is preliminary data.</text>
</comment>
<keyword evidence="3" id="KW-1185">Reference proteome</keyword>
<accession>A0A9P1GX36</accession>
<dbReference type="Proteomes" id="UP000838763">
    <property type="component" value="Unassembled WGS sequence"/>
</dbReference>
<dbReference type="AlphaFoldDB" id="A0A9P1GX36"/>
<dbReference type="InterPro" id="IPR055427">
    <property type="entry name" value="TRAPPC13_N"/>
</dbReference>
<protein>
    <recommendedName>
        <fullName evidence="1">Trafficking protein particle complex subunit 13 N-terminal domain-containing protein</fullName>
    </recommendedName>
</protein>
<dbReference type="GO" id="GO:1990072">
    <property type="term" value="C:TRAPPIII protein complex"/>
    <property type="evidence" value="ECO:0007669"/>
    <property type="project" value="TreeGrafter"/>
</dbReference>
<dbReference type="InterPro" id="IPR010378">
    <property type="entry name" value="TRAPPC13"/>
</dbReference>
<evidence type="ECO:0000259" key="1">
    <source>
        <dbReference type="Pfam" id="PF06159"/>
    </source>
</evidence>
<name>A0A9P1GX36_9PEZI</name>
<feature type="domain" description="Trafficking protein particle complex subunit 13 N-terminal" evidence="1">
    <location>
        <begin position="94"/>
        <end position="148"/>
    </location>
</feature>
<organism evidence="2 3">
    <name type="scientific">Parascedosporium putredinis</name>
    <dbReference type="NCBI Taxonomy" id="1442378"/>
    <lineage>
        <taxon>Eukaryota</taxon>
        <taxon>Fungi</taxon>
        <taxon>Dikarya</taxon>
        <taxon>Ascomycota</taxon>
        <taxon>Pezizomycotina</taxon>
        <taxon>Sordariomycetes</taxon>
        <taxon>Hypocreomycetidae</taxon>
        <taxon>Microascales</taxon>
        <taxon>Microascaceae</taxon>
        <taxon>Parascedosporium</taxon>
    </lineage>
</organism>